<dbReference type="PANTHER" id="PTHR43297:SF2">
    <property type="entry name" value="DIPEPTIDE TRANSPORT ATP-BINDING PROTEIN DPPD"/>
    <property type="match status" value="1"/>
</dbReference>
<dbReference type="PANTHER" id="PTHR43297">
    <property type="entry name" value="OLIGOPEPTIDE TRANSPORT ATP-BINDING PROTEIN APPD"/>
    <property type="match status" value="1"/>
</dbReference>
<keyword evidence="4" id="KW-1003">Cell membrane</keyword>
<dbReference type="PROSITE" id="PS00211">
    <property type="entry name" value="ABC_TRANSPORTER_1"/>
    <property type="match status" value="1"/>
</dbReference>
<dbReference type="InterPro" id="IPR017871">
    <property type="entry name" value="ABC_transporter-like_CS"/>
</dbReference>
<dbReference type="GO" id="GO:0016887">
    <property type="term" value="F:ATP hydrolysis activity"/>
    <property type="evidence" value="ECO:0007669"/>
    <property type="project" value="InterPro"/>
</dbReference>
<dbReference type="SMART" id="SM00382">
    <property type="entry name" value="AAA"/>
    <property type="match status" value="1"/>
</dbReference>
<keyword evidence="6 9" id="KW-0067">ATP-binding</keyword>
<dbReference type="InterPro" id="IPR050388">
    <property type="entry name" value="ABC_Ni/Peptide_Import"/>
</dbReference>
<accession>A0A1Y6C171</accession>
<dbReference type="GO" id="GO:0005886">
    <property type="term" value="C:plasma membrane"/>
    <property type="evidence" value="ECO:0007669"/>
    <property type="project" value="UniProtKB-SubCell"/>
</dbReference>
<proteinExistence type="inferred from homology"/>
<keyword evidence="7" id="KW-0472">Membrane</keyword>
<dbReference type="Gene3D" id="3.40.50.300">
    <property type="entry name" value="P-loop containing nucleotide triphosphate hydrolases"/>
    <property type="match status" value="1"/>
</dbReference>
<evidence type="ECO:0000256" key="2">
    <source>
        <dbReference type="ARBA" id="ARBA00005417"/>
    </source>
</evidence>
<comment type="similarity">
    <text evidence="2">Belongs to the ABC transporter superfamily.</text>
</comment>
<dbReference type="Pfam" id="PF00005">
    <property type="entry name" value="ABC_tran"/>
    <property type="match status" value="1"/>
</dbReference>
<name>A0A1Y6C171_9BACT</name>
<dbReference type="FunFam" id="3.40.50.300:FF:000016">
    <property type="entry name" value="Oligopeptide ABC transporter ATP-binding component"/>
    <property type="match status" value="1"/>
</dbReference>
<gene>
    <name evidence="9" type="ORF">SAMN06296036_109158</name>
</gene>
<protein>
    <submittedName>
        <fullName evidence="9">Peptide/nickel transport system ATP-binding protein</fullName>
    </submittedName>
</protein>
<comment type="subcellular location">
    <subcellularLocation>
        <location evidence="1">Cell inner membrane</location>
        <topology evidence="1">Peripheral membrane protein</topology>
    </subcellularLocation>
</comment>
<evidence type="ECO:0000256" key="5">
    <source>
        <dbReference type="ARBA" id="ARBA00022741"/>
    </source>
</evidence>
<dbReference type="STRING" id="1513793.SAMN06296036_109158"/>
<evidence type="ECO:0000256" key="4">
    <source>
        <dbReference type="ARBA" id="ARBA00022475"/>
    </source>
</evidence>
<evidence type="ECO:0000313" key="9">
    <source>
        <dbReference type="EMBL" id="SMF30219.1"/>
    </source>
</evidence>
<evidence type="ECO:0000256" key="3">
    <source>
        <dbReference type="ARBA" id="ARBA00022448"/>
    </source>
</evidence>
<keyword evidence="10" id="KW-1185">Reference proteome</keyword>
<dbReference type="EMBL" id="FWZT01000009">
    <property type="protein sequence ID" value="SMF30219.1"/>
    <property type="molecule type" value="Genomic_DNA"/>
</dbReference>
<evidence type="ECO:0000256" key="6">
    <source>
        <dbReference type="ARBA" id="ARBA00022840"/>
    </source>
</evidence>
<dbReference type="SUPFAM" id="SSF52540">
    <property type="entry name" value="P-loop containing nucleoside triphosphate hydrolases"/>
    <property type="match status" value="1"/>
</dbReference>
<dbReference type="GO" id="GO:0005524">
    <property type="term" value="F:ATP binding"/>
    <property type="evidence" value="ECO:0007669"/>
    <property type="project" value="UniProtKB-KW"/>
</dbReference>
<keyword evidence="5" id="KW-0547">Nucleotide-binding</keyword>
<evidence type="ECO:0000256" key="1">
    <source>
        <dbReference type="ARBA" id="ARBA00004417"/>
    </source>
</evidence>
<dbReference type="GO" id="GO:0015833">
    <property type="term" value="P:peptide transport"/>
    <property type="evidence" value="ECO:0007669"/>
    <property type="project" value="InterPro"/>
</dbReference>
<feature type="domain" description="ABC transporter" evidence="8">
    <location>
        <begin position="6"/>
        <end position="258"/>
    </location>
</feature>
<keyword evidence="3" id="KW-0813">Transport</keyword>
<dbReference type="NCBIfam" id="TIGR01727">
    <property type="entry name" value="oligo_HPY"/>
    <property type="match status" value="1"/>
</dbReference>
<organism evidence="9 10">
    <name type="scientific">Pseudobacteriovorax antillogorgiicola</name>
    <dbReference type="NCBI Taxonomy" id="1513793"/>
    <lineage>
        <taxon>Bacteria</taxon>
        <taxon>Pseudomonadati</taxon>
        <taxon>Bdellovibrionota</taxon>
        <taxon>Oligoflexia</taxon>
        <taxon>Oligoflexales</taxon>
        <taxon>Pseudobacteriovoracaceae</taxon>
        <taxon>Pseudobacteriovorax</taxon>
    </lineage>
</organism>
<sequence>MSDVILRVQDLVTSFQTESGKLTALDGVSFEVRKGRTLGVVGESGSGKSVTSLSIMGLLPKPAGRIERGVVEFHGKDLTKLSLAEMYRVRGNQVSMIFQEPMTALNPVKKVGRQLQEVFDLHFPSLNPKEAQERVVALLDKVGIPSPEQRAKEYPHQLSGGMRQRAMIAMALACEPEILIADEPTTALDVTIQAQILDLMKDLQESQGMSVIFITHDLGVIAEVCDDVIVMYGGQVLESAPVDRLFEKPHHPYTQGLLASIPRLEQVRKTQLKTIEGMVPSLQNMPQGCRFENRCPFAIPRCKEESPVFEQVSGDHQVRCFRWQEIEEGKSE</sequence>
<dbReference type="Pfam" id="PF08352">
    <property type="entry name" value="oligo_HPY"/>
    <property type="match status" value="1"/>
</dbReference>
<reference evidence="10" key="1">
    <citation type="submission" date="2017-04" db="EMBL/GenBank/DDBJ databases">
        <authorList>
            <person name="Varghese N."/>
            <person name="Submissions S."/>
        </authorList>
    </citation>
    <scope>NUCLEOTIDE SEQUENCE [LARGE SCALE GENOMIC DNA]</scope>
    <source>
        <strain evidence="10">RKEM611</strain>
    </source>
</reference>
<dbReference type="PROSITE" id="PS50893">
    <property type="entry name" value="ABC_TRANSPORTER_2"/>
    <property type="match status" value="1"/>
</dbReference>
<dbReference type="RefSeq" id="WP_200820718.1">
    <property type="nucleotide sequence ID" value="NZ_FWZT01000009.1"/>
</dbReference>
<dbReference type="CDD" id="cd03257">
    <property type="entry name" value="ABC_NikE_OppD_transporters"/>
    <property type="match status" value="1"/>
</dbReference>
<dbReference type="InterPro" id="IPR013563">
    <property type="entry name" value="Oligopep_ABC_C"/>
</dbReference>
<evidence type="ECO:0000259" key="8">
    <source>
        <dbReference type="PROSITE" id="PS50893"/>
    </source>
</evidence>
<dbReference type="AlphaFoldDB" id="A0A1Y6C171"/>
<evidence type="ECO:0000256" key="7">
    <source>
        <dbReference type="ARBA" id="ARBA00023136"/>
    </source>
</evidence>
<dbReference type="InterPro" id="IPR003439">
    <property type="entry name" value="ABC_transporter-like_ATP-bd"/>
</dbReference>
<dbReference type="InterPro" id="IPR027417">
    <property type="entry name" value="P-loop_NTPase"/>
</dbReference>
<evidence type="ECO:0000313" key="10">
    <source>
        <dbReference type="Proteomes" id="UP000192907"/>
    </source>
</evidence>
<dbReference type="Proteomes" id="UP000192907">
    <property type="component" value="Unassembled WGS sequence"/>
</dbReference>
<dbReference type="InterPro" id="IPR003593">
    <property type="entry name" value="AAA+_ATPase"/>
</dbReference>